<comment type="caution">
    <text evidence="2">The sequence shown here is derived from an EMBL/GenBank/DDBJ whole genome shotgun (WGS) entry which is preliminary data.</text>
</comment>
<gene>
    <name evidence="2" type="ORF">ANI02nite_24580</name>
</gene>
<dbReference type="PANTHER" id="PTHR43798">
    <property type="entry name" value="MONOACYLGLYCEROL LIPASE"/>
    <property type="match status" value="1"/>
</dbReference>
<reference evidence="2 3" key="1">
    <citation type="submission" date="2019-07" db="EMBL/GenBank/DDBJ databases">
        <title>Whole genome shotgun sequence of Acetobacter nitrogenifigens NBRC 105050.</title>
        <authorList>
            <person name="Hosoyama A."/>
            <person name="Uohara A."/>
            <person name="Ohji S."/>
            <person name="Ichikawa N."/>
        </authorList>
    </citation>
    <scope>NUCLEOTIDE SEQUENCE [LARGE SCALE GENOMIC DNA]</scope>
    <source>
        <strain evidence="2 3">NBRC 105050</strain>
    </source>
</reference>
<dbReference type="InterPro" id="IPR011053">
    <property type="entry name" value="Single_hybrid_motif"/>
</dbReference>
<dbReference type="OrthoDB" id="9804723at2"/>
<evidence type="ECO:0000313" key="2">
    <source>
        <dbReference type="EMBL" id="GEN60574.1"/>
    </source>
</evidence>
<dbReference type="AlphaFoldDB" id="A0A511XC81"/>
<dbReference type="NCBIfam" id="NF011457">
    <property type="entry name" value="PRK14875.1"/>
    <property type="match status" value="1"/>
</dbReference>
<dbReference type="Gene3D" id="3.40.50.1820">
    <property type="entry name" value="alpha/beta hydrolase"/>
    <property type="match status" value="1"/>
</dbReference>
<dbReference type="InterPro" id="IPR000073">
    <property type="entry name" value="AB_hydrolase_1"/>
</dbReference>
<dbReference type="STRING" id="1120919.GCA_000429165_02553"/>
<dbReference type="InterPro" id="IPR000089">
    <property type="entry name" value="Biotin_lipoyl"/>
</dbReference>
<dbReference type="SUPFAM" id="SSF53474">
    <property type="entry name" value="alpha/beta-Hydrolases"/>
    <property type="match status" value="1"/>
</dbReference>
<evidence type="ECO:0000259" key="1">
    <source>
        <dbReference type="PROSITE" id="PS50968"/>
    </source>
</evidence>
<name>A0A511XC81_9PROT</name>
<dbReference type="Pfam" id="PF00561">
    <property type="entry name" value="Abhydrolase_1"/>
    <property type="match status" value="1"/>
</dbReference>
<feature type="domain" description="Lipoyl-binding" evidence="1">
    <location>
        <begin position="5"/>
        <end position="80"/>
    </location>
</feature>
<dbReference type="Proteomes" id="UP000321635">
    <property type="component" value="Unassembled WGS sequence"/>
</dbReference>
<dbReference type="SUPFAM" id="SSF51230">
    <property type="entry name" value="Single hybrid motif"/>
    <property type="match status" value="1"/>
</dbReference>
<proteinExistence type="predicted"/>
<dbReference type="Gene3D" id="2.40.50.100">
    <property type="match status" value="1"/>
</dbReference>
<dbReference type="PANTHER" id="PTHR43798:SF5">
    <property type="entry name" value="MONOACYLGLYCEROL LIPASE ABHD6"/>
    <property type="match status" value="1"/>
</dbReference>
<dbReference type="GO" id="GO:0046464">
    <property type="term" value="P:acylglycerol catabolic process"/>
    <property type="evidence" value="ECO:0007669"/>
    <property type="project" value="TreeGrafter"/>
</dbReference>
<sequence>MSGAITPVTMPKFGLAMTEGKLADWLIQVGETVSAGQELADIETSKITNGYESPVSGVLRRQVVAAGETLPVGALLGVVADASVADDAIDAFIAEFQANNASADTEASAADAEPSTVSVDGLDIRVKDVGAAEGSQLPVLLIHGFGGDLTSWMLNQSALSHDRRVIAFDLPGHGESSKSAGEGKPSSFAGTVAKLLETLDADKVHVIGHSLGGAISLELARLAPEKVASLSLIAPAGLGPDVNMTFINGFISEDRRKTLEPILQLLVHDKSLISRRMIENIIRFKRLDGATGALRTIADACFPDGKQADNLRATLENYPGPVQVIWGENDEILSSAPAQSLPDKVAVSVLSETGHMPQMEKVSDVNKAISAFLEKND</sequence>
<dbReference type="GO" id="GO:0047372">
    <property type="term" value="F:monoacylglycerol lipase activity"/>
    <property type="evidence" value="ECO:0007669"/>
    <property type="project" value="TreeGrafter"/>
</dbReference>
<dbReference type="InterPro" id="IPR050266">
    <property type="entry name" value="AB_hydrolase_sf"/>
</dbReference>
<dbReference type="InterPro" id="IPR029058">
    <property type="entry name" value="AB_hydrolase_fold"/>
</dbReference>
<dbReference type="PRINTS" id="PR00111">
    <property type="entry name" value="ABHYDROLASE"/>
</dbReference>
<dbReference type="Pfam" id="PF00364">
    <property type="entry name" value="Biotin_lipoyl"/>
    <property type="match status" value="1"/>
</dbReference>
<evidence type="ECO:0000313" key="3">
    <source>
        <dbReference type="Proteomes" id="UP000321635"/>
    </source>
</evidence>
<accession>A0A511XC81</accession>
<dbReference type="GO" id="GO:0016020">
    <property type="term" value="C:membrane"/>
    <property type="evidence" value="ECO:0007669"/>
    <property type="project" value="TreeGrafter"/>
</dbReference>
<protein>
    <submittedName>
        <fullName evidence="2">Branched-chain alpha-keto acid dehydrogenase subunit E2</fullName>
    </submittedName>
</protein>
<keyword evidence="3" id="KW-1185">Reference proteome</keyword>
<organism evidence="2 3">
    <name type="scientific">Acetobacter nitrogenifigens DSM 23921 = NBRC 105050</name>
    <dbReference type="NCBI Taxonomy" id="1120919"/>
    <lineage>
        <taxon>Bacteria</taxon>
        <taxon>Pseudomonadati</taxon>
        <taxon>Pseudomonadota</taxon>
        <taxon>Alphaproteobacteria</taxon>
        <taxon>Acetobacterales</taxon>
        <taxon>Acetobacteraceae</taxon>
        <taxon>Acetobacter</taxon>
    </lineage>
</organism>
<dbReference type="CDD" id="cd06849">
    <property type="entry name" value="lipoyl_domain"/>
    <property type="match status" value="1"/>
</dbReference>
<dbReference type="PROSITE" id="PS50968">
    <property type="entry name" value="BIOTINYL_LIPOYL"/>
    <property type="match status" value="1"/>
</dbReference>
<dbReference type="EMBL" id="BJYF01000019">
    <property type="protein sequence ID" value="GEN60574.1"/>
    <property type="molecule type" value="Genomic_DNA"/>
</dbReference>
<dbReference type="RefSeq" id="WP_026398213.1">
    <property type="nucleotide sequence ID" value="NZ_AUBI01000010.1"/>
</dbReference>